<name>A0AA88CJF4_FICCA</name>
<keyword evidence="3" id="KW-1185">Reference proteome</keyword>
<dbReference type="Proteomes" id="UP001187192">
    <property type="component" value="Unassembled WGS sequence"/>
</dbReference>
<evidence type="ECO:0000313" key="2">
    <source>
        <dbReference type="EMBL" id="GMN18611.1"/>
    </source>
</evidence>
<feature type="compositionally biased region" description="Basic and acidic residues" evidence="1">
    <location>
        <begin position="117"/>
        <end position="128"/>
    </location>
</feature>
<protein>
    <submittedName>
        <fullName evidence="2">Uncharacterized protein</fullName>
    </submittedName>
</protein>
<sequence>MMTRHADAKSSARKQSDLQCYGRSPCFGNVKLGNEGVKRRRFSNMVAGEVVEVGGGIGLDDCERNGVAGDVENDGYGGIRRPSEVSGGGRRWRRKKRRSTGGNLNHKVSQKVNGIEKSGRESDESVEGKTRVFSSLVAMVSLEYESERMYK</sequence>
<reference evidence="2" key="1">
    <citation type="submission" date="2023-07" db="EMBL/GenBank/DDBJ databases">
        <title>draft genome sequence of fig (Ficus carica).</title>
        <authorList>
            <person name="Takahashi T."/>
            <person name="Nishimura K."/>
        </authorList>
    </citation>
    <scope>NUCLEOTIDE SEQUENCE</scope>
</reference>
<dbReference type="EMBL" id="BTGU01008715">
    <property type="protein sequence ID" value="GMN18611.1"/>
    <property type="molecule type" value="Genomic_DNA"/>
</dbReference>
<proteinExistence type="predicted"/>
<evidence type="ECO:0000313" key="3">
    <source>
        <dbReference type="Proteomes" id="UP001187192"/>
    </source>
</evidence>
<gene>
    <name evidence="2" type="ORF">TIFTF001_050807</name>
</gene>
<feature type="compositionally biased region" description="Basic residues" evidence="1">
    <location>
        <begin position="90"/>
        <end position="99"/>
    </location>
</feature>
<evidence type="ECO:0000256" key="1">
    <source>
        <dbReference type="SAM" id="MobiDB-lite"/>
    </source>
</evidence>
<feature type="region of interest" description="Disordered" evidence="1">
    <location>
        <begin position="73"/>
        <end position="128"/>
    </location>
</feature>
<accession>A0AA88CJF4</accession>
<comment type="caution">
    <text evidence="2">The sequence shown here is derived from an EMBL/GenBank/DDBJ whole genome shotgun (WGS) entry which is preliminary data.</text>
</comment>
<organism evidence="2 3">
    <name type="scientific">Ficus carica</name>
    <name type="common">Common fig</name>
    <dbReference type="NCBI Taxonomy" id="3494"/>
    <lineage>
        <taxon>Eukaryota</taxon>
        <taxon>Viridiplantae</taxon>
        <taxon>Streptophyta</taxon>
        <taxon>Embryophyta</taxon>
        <taxon>Tracheophyta</taxon>
        <taxon>Spermatophyta</taxon>
        <taxon>Magnoliopsida</taxon>
        <taxon>eudicotyledons</taxon>
        <taxon>Gunneridae</taxon>
        <taxon>Pentapetalae</taxon>
        <taxon>rosids</taxon>
        <taxon>fabids</taxon>
        <taxon>Rosales</taxon>
        <taxon>Moraceae</taxon>
        <taxon>Ficeae</taxon>
        <taxon>Ficus</taxon>
    </lineage>
</organism>
<dbReference type="AlphaFoldDB" id="A0AA88CJF4"/>